<name>A0A5N6INI0_9EURO</name>
<evidence type="ECO:0000313" key="1">
    <source>
        <dbReference type="EMBL" id="KAB8267459.1"/>
    </source>
</evidence>
<proteinExistence type="predicted"/>
<gene>
    <name evidence="1" type="ORF">BDV30DRAFT_38207</name>
</gene>
<protein>
    <recommendedName>
        <fullName evidence="3">DRBM domain-containing protein</fullName>
    </recommendedName>
</protein>
<sequence length="102" mass="11468">MSANSASAPRTSWQDQLKAHCKNHKLDAPLFNIYTERRGGRTAWTCVASVQGRQYPAQFWYDGNYVNNAKEDAAEKALNVLSPQASRNNTSYPGQMYVCPPR</sequence>
<reference evidence="1 2" key="1">
    <citation type="submission" date="2019-04" db="EMBL/GenBank/DDBJ databases">
        <title>Fungal friends and foes A comparative genomics study of 23 Aspergillus species from section Flavi.</title>
        <authorList>
            <consortium name="DOE Joint Genome Institute"/>
            <person name="Kjaerbolling I."/>
            <person name="Vesth T.C."/>
            <person name="Frisvad J.C."/>
            <person name="Nybo J.L."/>
            <person name="Theobald S."/>
            <person name="Kildgaard S."/>
            <person name="Petersen T.I."/>
            <person name="Kuo A."/>
            <person name="Sato A."/>
            <person name="Lyhne E.K."/>
            <person name="Kogle M.E."/>
            <person name="Wiebenga A."/>
            <person name="Kun R.S."/>
            <person name="Lubbers R.J."/>
            <person name="Makela M.R."/>
            <person name="Barry K."/>
            <person name="Chovatia M."/>
            <person name="Clum A."/>
            <person name="Daum C."/>
            <person name="Haridas S."/>
            <person name="He G."/>
            <person name="LaButti K."/>
            <person name="Lipzen A."/>
            <person name="Mondo S."/>
            <person name="Pangilinan J."/>
            <person name="Riley R."/>
            <person name="Salamov A."/>
            <person name="Simmons B.A."/>
            <person name="Magnuson J.K."/>
            <person name="Henrissat B."/>
            <person name="Mortensen U.H."/>
            <person name="Larsen T.O."/>
            <person name="De vries R.P."/>
            <person name="Grigoriev I.V."/>
            <person name="Machida M."/>
            <person name="Baker S.E."/>
            <person name="Andersen M.R."/>
        </authorList>
    </citation>
    <scope>NUCLEOTIDE SEQUENCE [LARGE SCALE GENOMIC DNA]</scope>
    <source>
        <strain evidence="1 2">CBS 117635</strain>
    </source>
</reference>
<organism evidence="1 2">
    <name type="scientific">Aspergillus minisclerotigenes</name>
    <dbReference type="NCBI Taxonomy" id="656917"/>
    <lineage>
        <taxon>Eukaryota</taxon>
        <taxon>Fungi</taxon>
        <taxon>Dikarya</taxon>
        <taxon>Ascomycota</taxon>
        <taxon>Pezizomycotina</taxon>
        <taxon>Eurotiomycetes</taxon>
        <taxon>Eurotiomycetidae</taxon>
        <taxon>Eurotiales</taxon>
        <taxon>Aspergillaceae</taxon>
        <taxon>Aspergillus</taxon>
        <taxon>Aspergillus subgen. Circumdati</taxon>
    </lineage>
</organism>
<dbReference type="AlphaFoldDB" id="A0A5N6INI0"/>
<keyword evidence="2" id="KW-1185">Reference proteome</keyword>
<dbReference type="SUPFAM" id="SSF54768">
    <property type="entry name" value="dsRNA-binding domain-like"/>
    <property type="match status" value="1"/>
</dbReference>
<dbReference type="EMBL" id="ML732901">
    <property type="protein sequence ID" value="KAB8267459.1"/>
    <property type="molecule type" value="Genomic_DNA"/>
</dbReference>
<evidence type="ECO:0000313" key="2">
    <source>
        <dbReference type="Proteomes" id="UP000326289"/>
    </source>
</evidence>
<dbReference type="PANTHER" id="PTHR42030">
    <property type="entry name" value="DRBM DOMAIN-CONTAINING PROTEIN"/>
    <property type="match status" value="1"/>
</dbReference>
<dbReference type="Gene3D" id="3.30.160.20">
    <property type="match status" value="1"/>
</dbReference>
<dbReference type="PANTHER" id="PTHR42030:SF1">
    <property type="entry name" value="DRBM DOMAIN-CONTAINING PROTEIN"/>
    <property type="match status" value="1"/>
</dbReference>
<accession>A0A5N6INI0</accession>
<evidence type="ECO:0008006" key="3">
    <source>
        <dbReference type="Google" id="ProtNLM"/>
    </source>
</evidence>
<dbReference type="Proteomes" id="UP000326289">
    <property type="component" value="Unassembled WGS sequence"/>
</dbReference>